<evidence type="ECO:0000313" key="2">
    <source>
        <dbReference type="EMBL" id="KAH3826213.1"/>
    </source>
</evidence>
<dbReference type="InterPro" id="IPR036645">
    <property type="entry name" value="Elafin-like_sf"/>
</dbReference>
<dbReference type="PROSITE" id="PS51390">
    <property type="entry name" value="WAP"/>
    <property type="match status" value="1"/>
</dbReference>
<protein>
    <recommendedName>
        <fullName evidence="1">WAP domain-containing protein</fullName>
    </recommendedName>
</protein>
<keyword evidence="3" id="KW-1185">Reference proteome</keyword>
<organism evidence="2 3">
    <name type="scientific">Dreissena polymorpha</name>
    <name type="common">Zebra mussel</name>
    <name type="synonym">Mytilus polymorpha</name>
    <dbReference type="NCBI Taxonomy" id="45954"/>
    <lineage>
        <taxon>Eukaryota</taxon>
        <taxon>Metazoa</taxon>
        <taxon>Spiralia</taxon>
        <taxon>Lophotrochozoa</taxon>
        <taxon>Mollusca</taxon>
        <taxon>Bivalvia</taxon>
        <taxon>Autobranchia</taxon>
        <taxon>Heteroconchia</taxon>
        <taxon>Euheterodonta</taxon>
        <taxon>Imparidentia</taxon>
        <taxon>Neoheterodontei</taxon>
        <taxon>Myida</taxon>
        <taxon>Dreissenoidea</taxon>
        <taxon>Dreissenidae</taxon>
        <taxon>Dreissena</taxon>
    </lineage>
</organism>
<feature type="domain" description="WAP" evidence="1">
    <location>
        <begin position="3"/>
        <end position="52"/>
    </location>
</feature>
<dbReference type="GO" id="GO:0005576">
    <property type="term" value="C:extracellular region"/>
    <property type="evidence" value="ECO:0007669"/>
    <property type="project" value="InterPro"/>
</dbReference>
<reference evidence="2" key="1">
    <citation type="journal article" date="2019" name="bioRxiv">
        <title>The Genome of the Zebra Mussel, Dreissena polymorpha: A Resource for Invasive Species Research.</title>
        <authorList>
            <person name="McCartney M.A."/>
            <person name="Auch B."/>
            <person name="Kono T."/>
            <person name="Mallez S."/>
            <person name="Zhang Y."/>
            <person name="Obille A."/>
            <person name="Becker A."/>
            <person name="Abrahante J.E."/>
            <person name="Garbe J."/>
            <person name="Badalamenti J.P."/>
            <person name="Herman A."/>
            <person name="Mangelson H."/>
            <person name="Liachko I."/>
            <person name="Sullivan S."/>
            <person name="Sone E.D."/>
            <person name="Koren S."/>
            <person name="Silverstein K.A.T."/>
            <person name="Beckman K.B."/>
            <person name="Gohl D.M."/>
        </authorList>
    </citation>
    <scope>NUCLEOTIDE SEQUENCE</scope>
    <source>
        <strain evidence="2">Duluth1</strain>
        <tissue evidence="2">Whole animal</tissue>
    </source>
</reference>
<reference evidence="2" key="2">
    <citation type="submission" date="2020-11" db="EMBL/GenBank/DDBJ databases">
        <authorList>
            <person name="McCartney M.A."/>
            <person name="Auch B."/>
            <person name="Kono T."/>
            <person name="Mallez S."/>
            <person name="Becker A."/>
            <person name="Gohl D.M."/>
            <person name="Silverstein K.A.T."/>
            <person name="Koren S."/>
            <person name="Bechman K.B."/>
            <person name="Herman A."/>
            <person name="Abrahante J.E."/>
            <person name="Garbe J."/>
        </authorList>
    </citation>
    <scope>NUCLEOTIDE SEQUENCE</scope>
    <source>
        <strain evidence="2">Duluth1</strain>
        <tissue evidence="2">Whole animal</tissue>
    </source>
</reference>
<proteinExistence type="predicted"/>
<evidence type="ECO:0000313" key="3">
    <source>
        <dbReference type="Proteomes" id="UP000828390"/>
    </source>
</evidence>
<dbReference type="FunFam" id="4.10.75.10:FF:000001">
    <property type="entry name" value="Anosmin 1"/>
    <property type="match status" value="1"/>
</dbReference>
<dbReference type="SMART" id="SM00217">
    <property type="entry name" value="WAP"/>
    <property type="match status" value="1"/>
</dbReference>
<comment type="caution">
    <text evidence="2">The sequence shown here is derived from an EMBL/GenBank/DDBJ whole genome shotgun (WGS) entry which is preliminary data.</text>
</comment>
<dbReference type="EMBL" id="JAIWYP010000005">
    <property type="protein sequence ID" value="KAH3826213.1"/>
    <property type="molecule type" value="Genomic_DNA"/>
</dbReference>
<dbReference type="SUPFAM" id="SSF57256">
    <property type="entry name" value="Elafin-like"/>
    <property type="match status" value="1"/>
</dbReference>
<dbReference type="GO" id="GO:0030414">
    <property type="term" value="F:peptidase inhibitor activity"/>
    <property type="evidence" value="ECO:0007669"/>
    <property type="project" value="InterPro"/>
</dbReference>
<sequence length="55" mass="5860">MACPGKDGSCPALKGKRDVADACVRKCSSDYDCPGVKKRCSNDCGNLCLTPTRTY</sequence>
<dbReference type="PRINTS" id="PR00003">
    <property type="entry name" value="4DISULPHCORE"/>
</dbReference>
<dbReference type="AlphaFoldDB" id="A0A9D4H2G8"/>
<evidence type="ECO:0000259" key="1">
    <source>
        <dbReference type="PROSITE" id="PS51390"/>
    </source>
</evidence>
<dbReference type="InterPro" id="IPR008197">
    <property type="entry name" value="WAP_dom"/>
</dbReference>
<dbReference type="Proteomes" id="UP000828390">
    <property type="component" value="Unassembled WGS sequence"/>
</dbReference>
<name>A0A9D4H2G8_DREPO</name>
<dbReference type="Pfam" id="PF00095">
    <property type="entry name" value="WAP"/>
    <property type="match status" value="1"/>
</dbReference>
<dbReference type="Gene3D" id="4.10.75.10">
    <property type="entry name" value="Elafin-like"/>
    <property type="match status" value="1"/>
</dbReference>
<accession>A0A9D4H2G8</accession>
<gene>
    <name evidence="2" type="ORF">DPMN_128109</name>
</gene>